<dbReference type="AlphaFoldDB" id="A0A644YSV7"/>
<organism evidence="1">
    <name type="scientific">bioreactor metagenome</name>
    <dbReference type="NCBI Taxonomy" id="1076179"/>
    <lineage>
        <taxon>unclassified sequences</taxon>
        <taxon>metagenomes</taxon>
        <taxon>ecological metagenomes</taxon>
    </lineage>
</organism>
<evidence type="ECO:0000313" key="1">
    <source>
        <dbReference type="EMBL" id="MPM31397.1"/>
    </source>
</evidence>
<dbReference type="EMBL" id="VSSQ01006061">
    <property type="protein sequence ID" value="MPM31397.1"/>
    <property type="molecule type" value="Genomic_DNA"/>
</dbReference>
<evidence type="ECO:0008006" key="2">
    <source>
        <dbReference type="Google" id="ProtNLM"/>
    </source>
</evidence>
<comment type="caution">
    <text evidence="1">The sequence shown here is derived from an EMBL/GenBank/DDBJ whole genome shotgun (WGS) entry which is preliminary data.</text>
</comment>
<reference evidence="1" key="1">
    <citation type="submission" date="2019-08" db="EMBL/GenBank/DDBJ databases">
        <authorList>
            <person name="Kucharzyk K."/>
            <person name="Murdoch R.W."/>
            <person name="Higgins S."/>
            <person name="Loffler F."/>
        </authorList>
    </citation>
    <scope>NUCLEOTIDE SEQUENCE</scope>
</reference>
<proteinExistence type="predicted"/>
<name>A0A644YSV7_9ZZZZ</name>
<gene>
    <name evidence="1" type="ORF">SDC9_77952</name>
</gene>
<protein>
    <recommendedName>
        <fullName evidence="2">Calcineurin-like phosphoesterase domain-containing protein</fullName>
    </recommendedName>
</protein>
<accession>A0A644YSV7</accession>
<sequence length="175" mass="20375">MRGDKQFKEELFNGDLDGFDDVVESIFGCEIAWEYFENESALNALIQEVFKGEEFFKYRHLDEVEVCRKYTEAFQNAPSTPTLILGHSHEPRLNALNEHNRPERHYANCGTEGRFENLIWCIEVEGDDMRVVSWHYERLLDGVPDPNAMHRPPVRTVYQSNGDVLVQNRVEELPA</sequence>